<evidence type="ECO:0000256" key="14">
    <source>
        <dbReference type="ARBA" id="ARBA00022741"/>
    </source>
</evidence>
<dbReference type="SUPFAM" id="SSF51735">
    <property type="entry name" value="NAD(P)-binding Rossmann-fold domains"/>
    <property type="match status" value="1"/>
</dbReference>
<keyword evidence="16" id="KW-0067">ATP-binding</keyword>
<keyword evidence="15 28" id="KW-0418">Kinase</keyword>
<dbReference type="SUPFAM" id="SSF55347">
    <property type="entry name" value="Glyceraldehyde-3-phosphate dehydrogenase-like, C-terminal domain"/>
    <property type="match status" value="1"/>
</dbReference>
<dbReference type="Proteomes" id="UP000000503">
    <property type="component" value="Chromosome"/>
</dbReference>
<keyword evidence="17" id="KW-0521">NADP</keyword>
<dbReference type="SUPFAM" id="SSF55021">
    <property type="entry name" value="ACT-like"/>
    <property type="match status" value="2"/>
</dbReference>
<dbReference type="GO" id="GO:0009088">
    <property type="term" value="P:threonine biosynthetic process"/>
    <property type="evidence" value="ECO:0007669"/>
    <property type="project" value="UniProtKB-UniPathway"/>
</dbReference>
<evidence type="ECO:0000313" key="29">
    <source>
        <dbReference type="Proteomes" id="UP000000503"/>
    </source>
</evidence>
<evidence type="ECO:0000256" key="26">
    <source>
        <dbReference type="ARBA" id="ARBA00049031"/>
    </source>
</evidence>
<dbReference type="CDD" id="cd04243">
    <property type="entry name" value="AAK_AK-HSDH-like"/>
    <property type="match status" value="1"/>
</dbReference>
<evidence type="ECO:0000256" key="18">
    <source>
        <dbReference type="ARBA" id="ARBA00023002"/>
    </source>
</evidence>
<evidence type="ECO:0000259" key="27">
    <source>
        <dbReference type="PROSITE" id="PS51671"/>
    </source>
</evidence>
<evidence type="ECO:0000256" key="11">
    <source>
        <dbReference type="ARBA" id="ARBA00022679"/>
    </source>
</evidence>
<dbReference type="Gene3D" id="3.30.360.10">
    <property type="entry name" value="Dihydrodipicolinate Reductase, domain 2"/>
    <property type="match status" value="1"/>
</dbReference>
<evidence type="ECO:0000256" key="6">
    <source>
        <dbReference type="ARBA" id="ARBA00005139"/>
    </source>
</evidence>
<dbReference type="InterPro" id="IPR045865">
    <property type="entry name" value="ACT-like_dom_sf"/>
</dbReference>
<keyword evidence="12" id="KW-0791">Threonine biosynthesis</keyword>
<evidence type="ECO:0000256" key="2">
    <source>
        <dbReference type="ARBA" id="ARBA00004766"/>
    </source>
</evidence>
<dbReference type="EMBL" id="CP002868">
    <property type="protein sequence ID" value="AEJ19466.1"/>
    <property type="molecule type" value="Genomic_DNA"/>
</dbReference>
<evidence type="ECO:0000256" key="22">
    <source>
        <dbReference type="ARBA" id="ARBA00023268"/>
    </source>
</evidence>
<dbReference type="InterPro" id="IPR036393">
    <property type="entry name" value="AceGlu_kinase-like_sf"/>
</dbReference>
<dbReference type="UniPathway" id="UPA00034">
    <property type="reaction ID" value="UER00015"/>
</dbReference>
<keyword evidence="10" id="KW-0028">Amino-acid biosynthesis</keyword>
<dbReference type="NCBIfam" id="NF006959">
    <property type="entry name" value="PRK09436.1"/>
    <property type="match status" value="1"/>
</dbReference>
<dbReference type="EC" id="2.7.2.4" evidence="28"/>
<evidence type="ECO:0000256" key="23">
    <source>
        <dbReference type="ARBA" id="ARBA00044938"/>
    </source>
</evidence>
<dbReference type="InterPro" id="IPR002912">
    <property type="entry name" value="ACT_dom"/>
</dbReference>
<dbReference type="PANTHER" id="PTHR43070">
    <property type="match status" value="1"/>
</dbReference>
<dbReference type="InterPro" id="IPR005106">
    <property type="entry name" value="Asp/hSer_DH_NAD-bd"/>
</dbReference>
<protein>
    <submittedName>
        <fullName evidence="28">Aspartate kinase</fullName>
        <ecNumber evidence="28">1.1.1.3</ecNumber>
        <ecNumber evidence="28">2.7.2.4</ecNumber>
    </submittedName>
</protein>
<keyword evidence="11 28" id="KW-0808">Transferase</keyword>
<dbReference type="InterPro" id="IPR049638">
    <property type="entry name" value="AK-HD"/>
</dbReference>
<reference evidence="29" key="1">
    <citation type="journal article" date="2013" name="Stand. Genomic Sci.">
        <title>Genome sequence of the thermophilic fresh-water bacterium Spirochaeta caldaria type strain (H1(T)), reclassification of Spirochaeta caldaria, Spirochaeta stenostrepta, and Spirochaeta zuelzerae in the genus Treponema as Treponema caldaria comb. nov., Treponema stenostrepta comb. nov., and Treponema zuelzerae comb. nov., and emendation of the genus Treponema.</title>
        <authorList>
            <person name="Abt B."/>
            <person name="Goker M."/>
            <person name="Scheuner C."/>
            <person name="Han C."/>
            <person name="Lu M."/>
            <person name="Misra M."/>
            <person name="Lapidus A."/>
            <person name="Nolan M."/>
            <person name="Lucas S."/>
            <person name="Hammon N."/>
            <person name="Deshpande S."/>
            <person name="Cheng J.F."/>
            <person name="Tapia R."/>
            <person name="Goodwin L.A."/>
            <person name="Pitluck S."/>
            <person name="Liolios K."/>
            <person name="Pagani I."/>
            <person name="Ivanova N."/>
            <person name="Mavromatis K."/>
            <person name="Mikhailova N."/>
            <person name="Huntemann M."/>
            <person name="Pati A."/>
            <person name="Chen A."/>
            <person name="Palaniappan K."/>
            <person name="Land M."/>
            <person name="Hauser L."/>
            <person name="Jeffries C.D."/>
            <person name="Rohde M."/>
            <person name="Spring S."/>
            <person name="Gronow S."/>
            <person name="Detter J.C."/>
            <person name="Bristow J."/>
            <person name="Eisen J.A."/>
            <person name="Markowitz V."/>
            <person name="Hugenholtz P."/>
            <person name="Kyrpides N.C."/>
            <person name="Woyke T."/>
            <person name="Klenk H.P."/>
        </authorList>
    </citation>
    <scope>NUCLEOTIDE SEQUENCE</scope>
    <source>
        <strain evidence="29">ATCC 51460 / DSM 7334 / H1</strain>
    </source>
</reference>
<evidence type="ECO:0000256" key="15">
    <source>
        <dbReference type="ARBA" id="ARBA00022777"/>
    </source>
</evidence>
<keyword evidence="29" id="KW-1185">Reference proteome</keyword>
<keyword evidence="13" id="KW-0479">Metal-binding</keyword>
<evidence type="ECO:0000256" key="17">
    <source>
        <dbReference type="ARBA" id="ARBA00022857"/>
    </source>
</evidence>
<dbReference type="InterPro" id="IPR054352">
    <property type="entry name" value="ACT_Aspartokinase"/>
</dbReference>
<feature type="domain" description="ACT" evidence="27">
    <location>
        <begin position="319"/>
        <end position="393"/>
    </location>
</feature>
<dbReference type="EC" id="1.1.1.3" evidence="28"/>
<dbReference type="AlphaFoldDB" id="F8F2S2"/>
<dbReference type="InterPro" id="IPR001342">
    <property type="entry name" value="HDH_cat"/>
</dbReference>
<evidence type="ECO:0000256" key="7">
    <source>
        <dbReference type="ARBA" id="ARBA00007952"/>
    </source>
</evidence>
<feature type="domain" description="ACT" evidence="27">
    <location>
        <begin position="400"/>
        <end position="477"/>
    </location>
</feature>
<evidence type="ECO:0000256" key="5">
    <source>
        <dbReference type="ARBA" id="ARBA00005062"/>
    </source>
</evidence>
<evidence type="ECO:0000256" key="9">
    <source>
        <dbReference type="ARBA" id="ARBA00011881"/>
    </source>
</evidence>
<dbReference type="GO" id="GO:0005524">
    <property type="term" value="F:ATP binding"/>
    <property type="evidence" value="ECO:0007669"/>
    <property type="project" value="UniProtKB-KW"/>
</dbReference>
<dbReference type="InterPro" id="IPR011147">
    <property type="entry name" value="Bifunc_Aspkin/hSer_DH"/>
</dbReference>
<dbReference type="Pfam" id="PF03447">
    <property type="entry name" value="NAD_binding_3"/>
    <property type="match status" value="1"/>
</dbReference>
<evidence type="ECO:0000256" key="13">
    <source>
        <dbReference type="ARBA" id="ARBA00022723"/>
    </source>
</evidence>
<comment type="similarity">
    <text evidence="7">In the C-terminal section; belongs to the homoserine dehydrogenase family.</text>
</comment>
<keyword evidence="20" id="KW-0915">Sodium</keyword>
<dbReference type="GO" id="GO:0046872">
    <property type="term" value="F:metal ion binding"/>
    <property type="evidence" value="ECO:0007669"/>
    <property type="project" value="UniProtKB-KW"/>
</dbReference>
<keyword evidence="19" id="KW-0520">NAD</keyword>
<dbReference type="InterPro" id="IPR001341">
    <property type="entry name" value="Asp_kinase"/>
</dbReference>
<sequence>MLVLKFGGTSVGSPQAIRSLVSIVQDAEHSGRVRLVVVSAFSKVTDTLIDMAKKAEAGDRIFTTMVSALKSRHLDTVSALIPSQDQQSVQLYIDEQCAHLEHILNGVAAIGELSPKTLDLVMSFGERLSAFIIAQVFSSSGQKAEYLDARQVVRTDDQFGSARFLPEETYPRIQAYLTTHEALQIATGFIGSTADGKTTTLGRGGSDLSAAIFGAAIGAKEIEIYTDVDGILTSDPKLVPNAFRIESISYQEAMELSHFGAKVLHPPTVRPALEKGIPIRIRNTFNPSCRGTLIANQVPPSTYPVRGISSMRDIALIRIQGSGMVGVAGFSSRLFSCLARKKINIILITQASSEYSICFAVLPKDALQAAAAIKEEFEAEIAHGAIDAPVIEKDLSIVAVVGERMKSTPGIAGKVFHALGRNGINIVAIAQGSSELNISAVISRLDEGKALNAIHDAFFLAGLRTVNLFLVGTGLIGGTLLQQIATQQEVLADEHKIRINLIGVANSKKMRFDLQGIDPAKVQELLEQGEPMNLDEFINRMKHLNLPNSAFCDCTAADQVPERYLEILQSAIPVVTPNKRANSGALAYYHALTGYSRERGIPYLYETTVCAGLPVISTIHDLALSGDRIRRLEAVLSGTLSYIFNNFDGSVPFSALVRQAKEKGYTEPDPRDDLNAMDAARKALILARECGMNIEFDQVHIDPILPPSCLAAPTVDAFFAELEKADSLFEERRQKAAAQGKALRYVAVIEDGKARLSLREEPAQSPFRSLVDADNIVVITSDRYSVLPMVIKGPGAGAQVTAGGVFADIVRIARTLV</sequence>
<dbReference type="PROSITE" id="PS51671">
    <property type="entry name" value="ACT"/>
    <property type="match status" value="2"/>
</dbReference>
<dbReference type="CDD" id="cd04921">
    <property type="entry name" value="ACT_AKi-HSDH-ThrA-like_1"/>
    <property type="match status" value="1"/>
</dbReference>
<comment type="catalytic activity">
    <reaction evidence="25">
        <text>L-homoserine + NADP(+) = L-aspartate 4-semialdehyde + NADPH + H(+)</text>
        <dbReference type="Rhea" id="RHEA:15761"/>
        <dbReference type="ChEBI" id="CHEBI:15378"/>
        <dbReference type="ChEBI" id="CHEBI:57476"/>
        <dbReference type="ChEBI" id="CHEBI:57783"/>
        <dbReference type="ChEBI" id="CHEBI:58349"/>
        <dbReference type="ChEBI" id="CHEBI:537519"/>
        <dbReference type="EC" id="1.1.1.3"/>
    </reaction>
    <physiologicalReaction direction="right-to-left" evidence="25">
        <dbReference type="Rhea" id="RHEA:15763"/>
    </physiologicalReaction>
</comment>
<dbReference type="HOGENOM" id="CLU_009116_7_1_12"/>
<keyword evidence="18 28" id="KW-0560">Oxidoreductase</keyword>
<dbReference type="FunFam" id="3.30.360.10:FF:000006">
    <property type="entry name" value="Bifunctional aspartokinase/homoserine dehydrogenase"/>
    <property type="match status" value="1"/>
</dbReference>
<comment type="pathway">
    <text evidence="5">Amino-acid biosynthesis; L-methionine biosynthesis via de novo pathway; L-homoserine from L-aspartate: step 3/3.</text>
</comment>
<evidence type="ECO:0000256" key="12">
    <source>
        <dbReference type="ARBA" id="ARBA00022697"/>
    </source>
</evidence>
<gene>
    <name evidence="28" type="ordered locus">Spica_1320</name>
</gene>
<dbReference type="GO" id="GO:0009090">
    <property type="term" value="P:homoserine biosynthetic process"/>
    <property type="evidence" value="ECO:0007669"/>
    <property type="project" value="UniProtKB-ARBA"/>
</dbReference>
<dbReference type="PANTHER" id="PTHR43070:SF3">
    <property type="entry name" value="HOMOSERINE DEHYDROGENASE"/>
    <property type="match status" value="1"/>
</dbReference>
<keyword evidence="22" id="KW-0511">Multifunctional enzyme</keyword>
<dbReference type="CDD" id="cd04922">
    <property type="entry name" value="ACT_AKi-HSDH-ThrA_2"/>
    <property type="match status" value="1"/>
</dbReference>
<evidence type="ECO:0000256" key="19">
    <source>
        <dbReference type="ARBA" id="ARBA00023027"/>
    </source>
</evidence>
<dbReference type="Gene3D" id="3.40.1160.10">
    <property type="entry name" value="Acetylglutamate kinase-like"/>
    <property type="match status" value="1"/>
</dbReference>
<dbReference type="eggNOG" id="COG0460">
    <property type="taxonomic scope" value="Bacteria"/>
</dbReference>
<comment type="catalytic activity">
    <reaction evidence="24">
        <text>L-aspartate + ATP = 4-phospho-L-aspartate + ADP</text>
        <dbReference type="Rhea" id="RHEA:23776"/>
        <dbReference type="ChEBI" id="CHEBI:29991"/>
        <dbReference type="ChEBI" id="CHEBI:30616"/>
        <dbReference type="ChEBI" id="CHEBI:57535"/>
        <dbReference type="ChEBI" id="CHEBI:456216"/>
        <dbReference type="EC" id="2.7.2.4"/>
    </reaction>
    <physiologicalReaction direction="left-to-right" evidence="24">
        <dbReference type="Rhea" id="RHEA:23777"/>
    </physiologicalReaction>
</comment>
<dbReference type="PIRSF" id="PIRSF000727">
    <property type="entry name" value="ThrA"/>
    <property type="match status" value="1"/>
</dbReference>
<dbReference type="UniPathway" id="UPA00050">
    <property type="reaction ID" value="UER00063"/>
</dbReference>
<keyword evidence="14" id="KW-0547">Nucleotide-binding</keyword>
<accession>F8F2S2</accession>
<comment type="catalytic activity">
    <reaction evidence="26">
        <text>L-homoserine + NAD(+) = L-aspartate 4-semialdehyde + NADH + H(+)</text>
        <dbReference type="Rhea" id="RHEA:15757"/>
        <dbReference type="ChEBI" id="CHEBI:15378"/>
        <dbReference type="ChEBI" id="CHEBI:57476"/>
        <dbReference type="ChEBI" id="CHEBI:57540"/>
        <dbReference type="ChEBI" id="CHEBI:57945"/>
        <dbReference type="ChEBI" id="CHEBI:537519"/>
        <dbReference type="EC" id="1.1.1.3"/>
    </reaction>
    <physiologicalReaction direction="right-to-left" evidence="26">
        <dbReference type="Rhea" id="RHEA:15759"/>
    </physiologicalReaction>
</comment>
<dbReference type="Pfam" id="PF22468">
    <property type="entry name" value="ACT_9"/>
    <property type="match status" value="2"/>
</dbReference>
<comment type="function">
    <text evidence="23">Bifunctional aspartate kinase and homoserine dehydrogenase that catalyzes the first and the third steps toward the synthesis of lysine, methionine and threonine from aspartate.</text>
</comment>
<dbReference type="GO" id="GO:0004072">
    <property type="term" value="F:aspartate kinase activity"/>
    <property type="evidence" value="ECO:0007669"/>
    <property type="project" value="UniProtKB-EC"/>
</dbReference>
<dbReference type="Pfam" id="PF00696">
    <property type="entry name" value="AA_kinase"/>
    <property type="match status" value="1"/>
</dbReference>
<comment type="pathway">
    <text evidence="2">Amino-acid biosynthesis; L-lysine biosynthesis via DAP pathway; (S)-tetrahydrodipicolinate from L-aspartate: step 1/4.</text>
</comment>
<evidence type="ECO:0000256" key="24">
    <source>
        <dbReference type="ARBA" id="ARBA00048561"/>
    </source>
</evidence>
<evidence type="ECO:0000256" key="10">
    <source>
        <dbReference type="ARBA" id="ARBA00022605"/>
    </source>
</evidence>
<dbReference type="GO" id="GO:0009089">
    <property type="term" value="P:lysine biosynthetic process via diaminopimelate"/>
    <property type="evidence" value="ECO:0007669"/>
    <property type="project" value="UniProtKB-UniPathway"/>
</dbReference>
<dbReference type="KEGG" id="scd:Spica_1320"/>
<dbReference type="RefSeq" id="WP_013968777.1">
    <property type="nucleotide sequence ID" value="NC_015732.1"/>
</dbReference>
<dbReference type="eggNOG" id="COG0527">
    <property type="taxonomic scope" value="Bacteria"/>
</dbReference>
<evidence type="ECO:0000256" key="25">
    <source>
        <dbReference type="ARBA" id="ARBA00048841"/>
    </source>
</evidence>
<dbReference type="OrthoDB" id="9799110at2"/>
<dbReference type="NCBIfam" id="TIGR00657">
    <property type="entry name" value="asp_kinases"/>
    <property type="match status" value="1"/>
</dbReference>
<dbReference type="FunFam" id="3.30.2130.10:FF:000001">
    <property type="entry name" value="Bifunctional aspartokinase/homoserine dehydrogenase"/>
    <property type="match status" value="1"/>
</dbReference>
<comment type="similarity">
    <text evidence="8">In the N-terminal section; belongs to the aspartokinase family.</text>
</comment>
<organism evidence="28 29">
    <name type="scientific">Gracilinema caldarium (strain ATCC 51460 / DSM 7334 / H1)</name>
    <name type="common">Treponema caldarium</name>
    <dbReference type="NCBI Taxonomy" id="744872"/>
    <lineage>
        <taxon>Bacteria</taxon>
        <taxon>Pseudomonadati</taxon>
        <taxon>Spirochaetota</taxon>
        <taxon>Spirochaetia</taxon>
        <taxon>Spirochaetales</taxon>
        <taxon>Breznakiellaceae</taxon>
        <taxon>Gracilinema</taxon>
    </lineage>
</organism>
<proteinExistence type="inferred from homology"/>
<keyword evidence="21" id="KW-0486">Methionine biosynthesis</keyword>
<dbReference type="Gene3D" id="3.30.2130.10">
    <property type="entry name" value="VC0802-like"/>
    <property type="match status" value="1"/>
</dbReference>
<dbReference type="GO" id="GO:0009086">
    <property type="term" value="P:methionine biosynthetic process"/>
    <property type="evidence" value="ECO:0007669"/>
    <property type="project" value="UniProtKB-KW"/>
</dbReference>
<dbReference type="SUPFAM" id="SSF53633">
    <property type="entry name" value="Carbamate kinase-like"/>
    <property type="match status" value="1"/>
</dbReference>
<dbReference type="STRING" id="744872.Spica_1320"/>
<evidence type="ECO:0000256" key="3">
    <source>
        <dbReference type="ARBA" id="ARBA00004986"/>
    </source>
</evidence>
<dbReference type="GO" id="GO:0004412">
    <property type="term" value="F:homoserine dehydrogenase activity"/>
    <property type="evidence" value="ECO:0007669"/>
    <property type="project" value="UniProtKB-EC"/>
</dbReference>
<comment type="cofactor">
    <cofactor evidence="1">
        <name>a metal cation</name>
        <dbReference type="ChEBI" id="CHEBI:25213"/>
    </cofactor>
</comment>
<evidence type="ECO:0000256" key="4">
    <source>
        <dbReference type="ARBA" id="ARBA00005056"/>
    </source>
</evidence>
<dbReference type="InterPro" id="IPR018042">
    <property type="entry name" value="Aspartate_kinase_CS"/>
</dbReference>
<dbReference type="GO" id="GO:0050661">
    <property type="term" value="F:NADP binding"/>
    <property type="evidence" value="ECO:0007669"/>
    <property type="project" value="InterPro"/>
</dbReference>
<comment type="pathway">
    <text evidence="3">Amino-acid biosynthesis; L-methionine biosynthesis via de novo pathway; L-homoserine from L-aspartate: step 1/3.</text>
</comment>
<dbReference type="Gene3D" id="3.40.50.720">
    <property type="entry name" value="NAD(P)-binding Rossmann-like Domain"/>
    <property type="match status" value="1"/>
</dbReference>
<evidence type="ECO:0000256" key="21">
    <source>
        <dbReference type="ARBA" id="ARBA00023167"/>
    </source>
</evidence>
<comment type="subunit">
    <text evidence="9">Homotetramer.</text>
</comment>
<dbReference type="PROSITE" id="PS00324">
    <property type="entry name" value="ASPARTOKINASE"/>
    <property type="match status" value="1"/>
</dbReference>
<dbReference type="Pfam" id="PF00742">
    <property type="entry name" value="Homoserine_dh"/>
    <property type="match status" value="1"/>
</dbReference>
<evidence type="ECO:0000256" key="8">
    <source>
        <dbReference type="ARBA" id="ARBA00010046"/>
    </source>
</evidence>
<evidence type="ECO:0000256" key="1">
    <source>
        <dbReference type="ARBA" id="ARBA00001920"/>
    </source>
</evidence>
<evidence type="ECO:0000313" key="28">
    <source>
        <dbReference type="EMBL" id="AEJ19466.1"/>
    </source>
</evidence>
<dbReference type="UniPathway" id="UPA00051">
    <property type="reaction ID" value="UER00462"/>
</dbReference>
<dbReference type="InterPro" id="IPR036291">
    <property type="entry name" value="NAD(P)-bd_dom_sf"/>
</dbReference>
<name>F8F2S2_GRAC1</name>
<dbReference type="InterPro" id="IPR001048">
    <property type="entry name" value="Asp/Glu/Uridylate_kinase"/>
</dbReference>
<evidence type="ECO:0000256" key="20">
    <source>
        <dbReference type="ARBA" id="ARBA00023053"/>
    </source>
</evidence>
<comment type="pathway">
    <text evidence="6">Amino-acid biosynthesis; L-threonine biosynthesis; L-threonine from L-aspartate: step 1/5.</text>
</comment>
<evidence type="ECO:0000256" key="16">
    <source>
        <dbReference type="ARBA" id="ARBA00022840"/>
    </source>
</evidence>
<comment type="pathway">
    <text evidence="4">Amino-acid biosynthesis; L-threonine biosynthesis; L-threonine from L-aspartate: step 3/5.</text>
</comment>